<sequence>MHDRRRLSHSCSFSSAAAPLPSPASSTSSRGYRVAASNKSSCESIPVVVPAELEKQASFSSSASSYESFFQLEEAYLNRVDPATAMTQAPPVQAMVVSGEQQQPAGYDPRRLPSSMFRTESTSPTDMVNWSFTSNDSLFSIQVPNSGELSSLYNDNSGDLYYDATGGGFRRIPSAAGAGHEEALWRLSSVSERLSGTPDTTAGAGGGLCASDGACARCSTAGRNRKSVRFASAAEIVSGESSHSDVFLTLADALGREAPATTEGEETKNPDTGTAGQWWCAFRCCWPSPPTVWWWPRCGCGGGGCGAFRCGEFCRC</sequence>
<dbReference type="OrthoDB" id="676141at2759"/>
<evidence type="ECO:0000313" key="3">
    <source>
        <dbReference type="Proteomes" id="UP000006038"/>
    </source>
</evidence>
<accession>J3M4P8</accession>
<dbReference type="PANTHER" id="PTHR33673">
    <property type="entry name" value="SUPPRESSOR SRP40-LIKE PROTEIN"/>
    <property type="match status" value="1"/>
</dbReference>
<keyword evidence="3" id="KW-1185">Reference proteome</keyword>
<feature type="region of interest" description="Disordered" evidence="1">
    <location>
        <begin position="101"/>
        <end position="120"/>
    </location>
</feature>
<dbReference type="GeneID" id="102716503"/>
<proteinExistence type="predicted"/>
<feature type="region of interest" description="Disordered" evidence="1">
    <location>
        <begin position="1"/>
        <end position="39"/>
    </location>
</feature>
<dbReference type="EnsemblPlants" id="OB05G15720.1">
    <property type="protein sequence ID" value="OB05G15720.1"/>
    <property type="gene ID" value="OB05G15720"/>
</dbReference>
<protein>
    <submittedName>
        <fullName evidence="2">Uncharacterized protein</fullName>
    </submittedName>
</protein>
<dbReference type="HOGENOM" id="CLU_082877_0_0_1"/>
<dbReference type="AlphaFoldDB" id="J3M4P8"/>
<dbReference type="KEGG" id="obr:102716503"/>
<gene>
    <name evidence="2" type="primary">LOC102716503</name>
</gene>
<dbReference type="RefSeq" id="XP_015692508.1">
    <property type="nucleotide sequence ID" value="XM_015837022.2"/>
</dbReference>
<dbReference type="eggNOG" id="ENOG502T2IS">
    <property type="taxonomic scope" value="Eukaryota"/>
</dbReference>
<name>J3M4P8_ORYBR</name>
<feature type="compositionally biased region" description="Low complexity" evidence="1">
    <location>
        <begin position="10"/>
        <end position="29"/>
    </location>
</feature>
<evidence type="ECO:0000256" key="1">
    <source>
        <dbReference type="SAM" id="MobiDB-lite"/>
    </source>
</evidence>
<dbReference type="OMA" id="TAFYADM"/>
<reference evidence="2" key="2">
    <citation type="submission" date="2013-04" db="UniProtKB">
        <authorList>
            <consortium name="EnsemblPlants"/>
        </authorList>
    </citation>
    <scope>IDENTIFICATION</scope>
</reference>
<dbReference type="PANTHER" id="PTHR33673:SF40">
    <property type="entry name" value="OS05G0196700 PROTEIN"/>
    <property type="match status" value="1"/>
</dbReference>
<reference evidence="2" key="1">
    <citation type="journal article" date="2013" name="Nat. Commun.">
        <title>Whole-genome sequencing of Oryza brachyantha reveals mechanisms underlying Oryza genome evolution.</title>
        <authorList>
            <person name="Chen J."/>
            <person name="Huang Q."/>
            <person name="Gao D."/>
            <person name="Wang J."/>
            <person name="Lang Y."/>
            <person name="Liu T."/>
            <person name="Li B."/>
            <person name="Bai Z."/>
            <person name="Luis Goicoechea J."/>
            <person name="Liang C."/>
            <person name="Chen C."/>
            <person name="Zhang W."/>
            <person name="Sun S."/>
            <person name="Liao Y."/>
            <person name="Zhang X."/>
            <person name="Yang L."/>
            <person name="Song C."/>
            <person name="Wang M."/>
            <person name="Shi J."/>
            <person name="Liu G."/>
            <person name="Liu J."/>
            <person name="Zhou H."/>
            <person name="Zhou W."/>
            <person name="Yu Q."/>
            <person name="An N."/>
            <person name="Chen Y."/>
            <person name="Cai Q."/>
            <person name="Wang B."/>
            <person name="Liu B."/>
            <person name="Min J."/>
            <person name="Huang Y."/>
            <person name="Wu H."/>
            <person name="Li Z."/>
            <person name="Zhang Y."/>
            <person name="Yin Y."/>
            <person name="Song W."/>
            <person name="Jiang J."/>
            <person name="Jackson S.A."/>
            <person name="Wing R.A."/>
            <person name="Wang J."/>
            <person name="Chen M."/>
        </authorList>
    </citation>
    <scope>NUCLEOTIDE SEQUENCE [LARGE SCALE GENOMIC DNA]</scope>
    <source>
        <strain evidence="2">cv. IRGC 101232</strain>
    </source>
</reference>
<dbReference type="Proteomes" id="UP000006038">
    <property type="component" value="Chromosome 5"/>
</dbReference>
<organism evidence="2">
    <name type="scientific">Oryza brachyantha</name>
    <name type="common">malo sina</name>
    <dbReference type="NCBI Taxonomy" id="4533"/>
    <lineage>
        <taxon>Eukaryota</taxon>
        <taxon>Viridiplantae</taxon>
        <taxon>Streptophyta</taxon>
        <taxon>Embryophyta</taxon>
        <taxon>Tracheophyta</taxon>
        <taxon>Spermatophyta</taxon>
        <taxon>Magnoliopsida</taxon>
        <taxon>Liliopsida</taxon>
        <taxon>Poales</taxon>
        <taxon>Poaceae</taxon>
        <taxon>BOP clade</taxon>
        <taxon>Oryzoideae</taxon>
        <taxon>Oryzeae</taxon>
        <taxon>Oryzinae</taxon>
        <taxon>Oryza</taxon>
    </lineage>
</organism>
<evidence type="ECO:0000313" key="2">
    <source>
        <dbReference type="EnsemblPlants" id="OB05G15720.1"/>
    </source>
</evidence>
<dbReference type="Gramene" id="OB05G15720.1">
    <property type="protein sequence ID" value="OB05G15720.1"/>
    <property type="gene ID" value="OB05G15720"/>
</dbReference>